<organism evidence="1 2">
    <name type="scientific">Panagrolaimus sp. ES5</name>
    <dbReference type="NCBI Taxonomy" id="591445"/>
    <lineage>
        <taxon>Eukaryota</taxon>
        <taxon>Metazoa</taxon>
        <taxon>Ecdysozoa</taxon>
        <taxon>Nematoda</taxon>
        <taxon>Chromadorea</taxon>
        <taxon>Rhabditida</taxon>
        <taxon>Tylenchina</taxon>
        <taxon>Panagrolaimomorpha</taxon>
        <taxon>Panagrolaimoidea</taxon>
        <taxon>Panagrolaimidae</taxon>
        <taxon>Panagrolaimus</taxon>
    </lineage>
</organism>
<evidence type="ECO:0000313" key="1">
    <source>
        <dbReference type="Proteomes" id="UP000887579"/>
    </source>
</evidence>
<reference evidence="2" key="1">
    <citation type="submission" date="2022-11" db="UniProtKB">
        <authorList>
            <consortium name="WormBaseParasite"/>
        </authorList>
    </citation>
    <scope>IDENTIFICATION</scope>
</reference>
<sequence>MSPPSSNGLNNNKSNASNVSSSTANSRLSSEDPRSVTLNYEYQEQPTVKLNLSPSELQFLEDDDKSQLSQTSTTSSMSIMEKPDRNGHRFLASVFILLSLGLLGVGLNGLYSKSNTFLSLMVLVFSILVYEWNRIHGITLSRKLRPFFNMSSVFATYKNLDPDSACLYAADKDKYYKWACCNVPEINSELPRTSDEKSPPNSPPKSASKNDTPPKSKNQKSSDYDPA</sequence>
<dbReference type="Proteomes" id="UP000887579">
    <property type="component" value="Unplaced"/>
</dbReference>
<protein>
    <submittedName>
        <fullName evidence="2">Uncharacterized protein</fullName>
    </submittedName>
</protein>
<proteinExistence type="predicted"/>
<dbReference type="WBParaSite" id="ES5_v2.g17627.t1">
    <property type="protein sequence ID" value="ES5_v2.g17627.t1"/>
    <property type="gene ID" value="ES5_v2.g17627"/>
</dbReference>
<accession>A0AC34FJV1</accession>
<name>A0AC34FJV1_9BILA</name>
<evidence type="ECO:0000313" key="2">
    <source>
        <dbReference type="WBParaSite" id="ES5_v2.g17627.t1"/>
    </source>
</evidence>